<reference evidence="1" key="3">
    <citation type="submission" date="2025-09" db="UniProtKB">
        <authorList>
            <consortium name="Ensembl"/>
        </authorList>
    </citation>
    <scope>IDENTIFICATION</scope>
</reference>
<reference evidence="1" key="2">
    <citation type="submission" date="2025-08" db="UniProtKB">
        <authorList>
            <consortium name="Ensembl"/>
        </authorList>
    </citation>
    <scope>IDENTIFICATION</scope>
</reference>
<accession>A0A8I5NCT4</accession>
<reference evidence="1 2" key="1">
    <citation type="submission" date="2012-03" db="EMBL/GenBank/DDBJ databases">
        <title>Whole Genome Assembly of Papio anubis.</title>
        <authorList>
            <person name="Liu Y.L."/>
            <person name="Abraham K.A."/>
            <person name="Akbar H.A."/>
            <person name="Ali S.A."/>
            <person name="Anosike U.A."/>
            <person name="Aqrawi P.A."/>
            <person name="Arias F.A."/>
            <person name="Attaway T.A."/>
            <person name="Awwad R.A."/>
            <person name="Babu C.B."/>
            <person name="Bandaranaike D.B."/>
            <person name="Battles P.B."/>
            <person name="Bell A.B."/>
            <person name="Beltran B.B."/>
            <person name="Berhane-Mersha D.B."/>
            <person name="Bess C.B."/>
            <person name="Bickham C.B."/>
            <person name="Bolden T.B."/>
            <person name="Carter K.C."/>
            <person name="Chau D.C."/>
            <person name="Chavez A.C."/>
            <person name="Clerc-Blankenburg K.C."/>
            <person name="Coyle M.C."/>
            <person name="Dao M.D."/>
            <person name="Davila M.L.D."/>
            <person name="Davy-Carroll L.D."/>
            <person name="Denson S.D."/>
            <person name="Dinh H.D."/>
            <person name="Fernandez S.F."/>
            <person name="Fernando P.F."/>
            <person name="Forbes L.F."/>
            <person name="Francis C.F."/>
            <person name="Francisco L.F."/>
            <person name="Fu Q.F."/>
            <person name="Garcia-Iii R.G."/>
            <person name="Garrett T.G."/>
            <person name="Gross S.G."/>
            <person name="Gubbala S.G."/>
            <person name="Hirani K.H."/>
            <person name="Hogues M.H."/>
            <person name="Hollins B.H."/>
            <person name="Jackson L.J."/>
            <person name="Javaid M.J."/>
            <person name="Jhangiani S.J."/>
            <person name="Johnson A.J."/>
            <person name="Johnson B.J."/>
            <person name="Jones J.J."/>
            <person name="Joshi V.J."/>
            <person name="Kalu J.K."/>
            <person name="Khan N.K."/>
            <person name="Korchina V.K."/>
            <person name="Kovar C.K."/>
            <person name="Lago L.L."/>
            <person name="Lara F.L."/>
            <person name="Le T.-K.L."/>
            <person name="Lee S.L."/>
            <person name="Legall-Iii F.L."/>
            <person name="Lemon S.L."/>
            <person name="Liu J.L."/>
            <person name="Liu Y.-S.L."/>
            <person name="Liyanage D.L."/>
            <person name="Lopez J.L."/>
            <person name="Lorensuhewa L.L."/>
            <person name="Mata R.M."/>
            <person name="Mathew T.M."/>
            <person name="Mercado C.M."/>
            <person name="Mercado I.M."/>
            <person name="Morales K.M."/>
            <person name="Morgan M.M."/>
            <person name="Munidasa M.M."/>
            <person name="Ngo D.N."/>
            <person name="Nguyen L.N."/>
            <person name="Nguyen T.N."/>
            <person name="Nguyen N.N."/>
            <person name="Obregon M.O."/>
            <person name="Okwuonu G.O."/>
            <person name="Ongeri F.O."/>
            <person name="Onwere C.O."/>
            <person name="Osifeso I.O."/>
            <person name="Parra A.P."/>
            <person name="Patil S.P."/>
            <person name="Perez A.P."/>
            <person name="Perez Y.P."/>
            <person name="Pham C.P."/>
            <person name="Pu L.-L.P."/>
            <person name="Puazo M.P."/>
            <person name="Quiroz J.Q."/>
            <person name="Rouhana J.R."/>
            <person name="Ruiz M.R."/>
            <person name="Ruiz S.-J.R."/>
            <person name="Saada N.S."/>
            <person name="Santibanez J.S."/>
            <person name="Scheel M.S."/>
            <person name="Schneider B.S."/>
            <person name="Simmons D.S."/>
            <person name="Sisson I.S."/>
            <person name="Tang L.-Y.T."/>
            <person name="Thornton R.T."/>
            <person name="Tisius J.T."/>
            <person name="Toledanes G.T."/>
            <person name="Trejos Z.T."/>
            <person name="Usmani K.U."/>
            <person name="Varghese R.V."/>
            <person name="Vattathil S.V."/>
            <person name="Vee V.V."/>
            <person name="Walker D.W."/>
            <person name="Weissenberger G.W."/>
            <person name="White C.W."/>
            <person name="Williams A.W."/>
            <person name="Woodworth J.W."/>
            <person name="Wright R.W."/>
            <person name="Zhu Y.Z."/>
            <person name="Han Y.H."/>
            <person name="Newsham I.N."/>
            <person name="Nazareth L.N."/>
            <person name="Worley K.W."/>
            <person name="Muzny D.M."/>
            <person name="Rogers J.R."/>
            <person name="Gibbs R.G."/>
        </authorList>
    </citation>
    <scope>NUCLEOTIDE SEQUENCE [LARGE SCALE GENOMIC DNA]</scope>
</reference>
<dbReference type="PRINTS" id="PR02045">
    <property type="entry name" value="F138DOMAIN"/>
</dbReference>
<organism evidence="1 2">
    <name type="scientific">Papio anubis</name>
    <name type="common">Olive baboon</name>
    <dbReference type="NCBI Taxonomy" id="9555"/>
    <lineage>
        <taxon>Eukaryota</taxon>
        <taxon>Metazoa</taxon>
        <taxon>Chordata</taxon>
        <taxon>Craniata</taxon>
        <taxon>Vertebrata</taxon>
        <taxon>Euteleostomi</taxon>
        <taxon>Mammalia</taxon>
        <taxon>Eutheria</taxon>
        <taxon>Euarchontoglires</taxon>
        <taxon>Primates</taxon>
        <taxon>Haplorrhini</taxon>
        <taxon>Catarrhini</taxon>
        <taxon>Cercopithecidae</taxon>
        <taxon>Cercopithecinae</taxon>
        <taxon>Papio</taxon>
    </lineage>
</organism>
<keyword evidence="2" id="KW-1185">Reference proteome</keyword>
<dbReference type="AlphaFoldDB" id="A0A8I5NCT4"/>
<dbReference type="PANTHER" id="PTHR12138">
    <property type="entry name" value="PRIMATE-EXPANDED PROTEIN FAMILY"/>
    <property type="match status" value="1"/>
</dbReference>
<name>A0A8I5NCT4_PAPAN</name>
<dbReference type="Ensembl" id="ENSPANT00000063740.1">
    <property type="protein sequence ID" value="ENSPANP00000051452.1"/>
    <property type="gene ID" value="ENSPANG00000048493.1"/>
</dbReference>
<protein>
    <submittedName>
        <fullName evidence="1">Uncharacterized protein</fullName>
    </submittedName>
</protein>
<evidence type="ECO:0000313" key="1">
    <source>
        <dbReference type="Ensembl" id="ENSPANP00000051452.1"/>
    </source>
</evidence>
<proteinExistence type="predicted"/>
<sequence>FPYGSCSRSGEGREREGEHISIRIDSTGTRKLTLRVISRNKSIQRHKYQTVFFFSETKSRSVAQAGVQWCDLGSLRLLGSSNSPASASQVAWTTGAHHNDWLIFCILVKMEFHRIAEAVLQLLRAGNPPT</sequence>
<evidence type="ECO:0000313" key="2">
    <source>
        <dbReference type="Proteomes" id="UP000028761"/>
    </source>
</evidence>
<dbReference type="GeneTree" id="ENSGT01150000287179"/>
<dbReference type="PANTHER" id="PTHR12138:SF162">
    <property type="entry name" value="CHROMOSOME UNDETERMINED SCAFFOLD_275, WHOLE GENOME SHOTGUN SEQUENCE"/>
    <property type="match status" value="1"/>
</dbReference>
<dbReference type="Proteomes" id="UP000028761">
    <property type="component" value="Chromosome 11"/>
</dbReference>